<dbReference type="EMBL" id="JH767561">
    <property type="protein sequence ID" value="EON62953.1"/>
    <property type="molecule type" value="Genomic_DNA"/>
</dbReference>
<evidence type="ECO:0000313" key="18">
    <source>
        <dbReference type="Proteomes" id="UP000016924"/>
    </source>
</evidence>
<evidence type="ECO:0000256" key="5">
    <source>
        <dbReference type="ARBA" id="ARBA00022792"/>
    </source>
</evidence>
<evidence type="ECO:0000259" key="16">
    <source>
        <dbReference type="SMART" id="SM01024"/>
    </source>
</evidence>
<dbReference type="OrthoDB" id="10251412at2759"/>
<dbReference type="Gene3D" id="3.40.50.300">
    <property type="entry name" value="P-loop containing nucleotide triphosphate hydrolases"/>
    <property type="match status" value="1"/>
</dbReference>
<evidence type="ECO:0000256" key="8">
    <source>
        <dbReference type="ARBA" id="ARBA00022989"/>
    </source>
</evidence>
<feature type="domain" description="AAA+ ATPase" evidence="15">
    <location>
        <begin position="302"/>
        <end position="475"/>
    </location>
</feature>
<dbReference type="SMART" id="SM01024">
    <property type="entry name" value="BCS1_N"/>
    <property type="match status" value="1"/>
</dbReference>
<dbReference type="Pfam" id="PF25426">
    <property type="entry name" value="AAA_lid_BCS1"/>
    <property type="match status" value="1"/>
</dbReference>
<dbReference type="InterPro" id="IPR057495">
    <property type="entry name" value="AAA_lid_BCS1"/>
</dbReference>
<dbReference type="InterPro" id="IPR050747">
    <property type="entry name" value="Mitochondrial_chaperone_BCS1"/>
</dbReference>
<dbReference type="InterPro" id="IPR003593">
    <property type="entry name" value="AAA+_ATPase"/>
</dbReference>
<dbReference type="PROSITE" id="PS00674">
    <property type="entry name" value="AAA"/>
    <property type="match status" value="1"/>
</dbReference>
<evidence type="ECO:0000256" key="1">
    <source>
        <dbReference type="ARBA" id="ARBA00004434"/>
    </source>
</evidence>
<dbReference type="GO" id="GO:0005743">
    <property type="term" value="C:mitochondrial inner membrane"/>
    <property type="evidence" value="ECO:0007669"/>
    <property type="project" value="UniProtKB-SubCell"/>
</dbReference>
<evidence type="ECO:0000256" key="10">
    <source>
        <dbReference type="ARBA" id="ARBA00023136"/>
    </source>
</evidence>
<sequence length="612" mass="68196">MDLRKLSARTSVPANATVSDAGADAGLSNLIPGTVLEAFVPGYGLISRFILHVFGFDIGIVVSLGLAVFATATAIRYLKQWGKSVFFNYLTSDVHIEQEDDLFDNVLEWISQQHMAQTVRTIKAATRPVEGSTSEGGNDQKHQQSSGNGGIFHYGQWEAQIPPRYEPHFGRVRFWHRGRLFFFTRYQKDNQRRSLHFSYGKAADEEGITLTCVGFSTKPVRRLLELIKMKSFDKQKSMTKIRRPSGKESRYGGAWYRISTRPSRPLETVALDKAQKERIVADVNEYLHPASPRWYATRGIPYRRGYLFHGPPGTGKTSLSFALAGIFGLDIHVISLLDSTLTESDLSRLFNSLPRRCIVLLEDIDTAGLLRDEKSDEAKADAEAEKKSKDSTAKKDDDAISAKDLAIALKTAQRKTKEDEAKKGISLSGLLNAIDGVASHEGRVLVMTTNHPEKLDEALIRPGRVDMQVEFKLASHAQIREIFVRMYSREEDNEVEKYGGAGVAMLKAARGDAVANSSELKQRHGKQLSDSSIDVDVVSSAFQHGFPPREELEKMAAEFASHIPEEQLSPADVQGFLLTRKKEPRRAVAEVAAWRDAKLEAKEKGTKVVRFS</sequence>
<dbReference type="GO" id="GO:0005524">
    <property type="term" value="F:ATP binding"/>
    <property type="evidence" value="ECO:0007669"/>
    <property type="project" value="UniProtKB-KW"/>
</dbReference>
<dbReference type="InterPro" id="IPR027417">
    <property type="entry name" value="P-loop_NTPase"/>
</dbReference>
<organism evidence="17 18">
    <name type="scientific">Coniosporium apollinis (strain CBS 100218)</name>
    <name type="common">Rock-inhabiting black yeast</name>
    <dbReference type="NCBI Taxonomy" id="1168221"/>
    <lineage>
        <taxon>Eukaryota</taxon>
        <taxon>Fungi</taxon>
        <taxon>Dikarya</taxon>
        <taxon>Ascomycota</taxon>
        <taxon>Pezizomycotina</taxon>
        <taxon>Dothideomycetes</taxon>
        <taxon>Dothideomycetes incertae sedis</taxon>
        <taxon>Coniosporium</taxon>
    </lineage>
</organism>
<dbReference type="HOGENOM" id="CLU_010189_4_2_1"/>
<evidence type="ECO:0000256" key="12">
    <source>
        <dbReference type="RuleBase" id="RU003651"/>
    </source>
</evidence>
<keyword evidence="10 14" id="KW-0472">Membrane</keyword>
<evidence type="ECO:0000256" key="4">
    <source>
        <dbReference type="ARBA" id="ARBA00022741"/>
    </source>
</evidence>
<evidence type="ECO:0000256" key="7">
    <source>
        <dbReference type="ARBA" id="ARBA00022840"/>
    </source>
</evidence>
<evidence type="ECO:0000256" key="13">
    <source>
        <dbReference type="SAM" id="MobiDB-lite"/>
    </source>
</evidence>
<dbReference type="AlphaFoldDB" id="R7YM57"/>
<evidence type="ECO:0000256" key="9">
    <source>
        <dbReference type="ARBA" id="ARBA00023128"/>
    </source>
</evidence>
<accession>R7YM57</accession>
<dbReference type="RefSeq" id="XP_007778270.1">
    <property type="nucleotide sequence ID" value="XM_007780080.1"/>
</dbReference>
<dbReference type="InterPro" id="IPR014851">
    <property type="entry name" value="BCS1_N"/>
</dbReference>
<evidence type="ECO:0000256" key="11">
    <source>
        <dbReference type="ARBA" id="ARBA00048778"/>
    </source>
</evidence>
<protein>
    <recommendedName>
        <fullName evidence="19">Mitochondrial chaperone BCS1</fullName>
    </recommendedName>
</protein>
<dbReference type="GO" id="GO:0016887">
    <property type="term" value="F:ATP hydrolysis activity"/>
    <property type="evidence" value="ECO:0007669"/>
    <property type="project" value="InterPro"/>
</dbReference>
<dbReference type="Proteomes" id="UP000016924">
    <property type="component" value="Unassembled WGS sequence"/>
</dbReference>
<dbReference type="SUPFAM" id="SSF52540">
    <property type="entry name" value="P-loop containing nucleoside triphosphate hydrolases"/>
    <property type="match status" value="1"/>
</dbReference>
<feature type="region of interest" description="Disordered" evidence="13">
    <location>
        <begin position="127"/>
        <end position="147"/>
    </location>
</feature>
<evidence type="ECO:0000256" key="14">
    <source>
        <dbReference type="SAM" id="Phobius"/>
    </source>
</evidence>
<evidence type="ECO:0000313" key="17">
    <source>
        <dbReference type="EMBL" id="EON62953.1"/>
    </source>
</evidence>
<dbReference type="PANTHER" id="PTHR23070">
    <property type="entry name" value="BCS1 AAA-TYPE ATPASE"/>
    <property type="match status" value="1"/>
</dbReference>
<evidence type="ECO:0008006" key="19">
    <source>
        <dbReference type="Google" id="ProtNLM"/>
    </source>
</evidence>
<evidence type="ECO:0000259" key="15">
    <source>
        <dbReference type="SMART" id="SM00382"/>
    </source>
</evidence>
<keyword evidence="5" id="KW-0999">Mitochondrion inner membrane</keyword>
<dbReference type="InterPro" id="IPR003960">
    <property type="entry name" value="ATPase_AAA_CS"/>
</dbReference>
<dbReference type="InterPro" id="IPR003959">
    <property type="entry name" value="ATPase_AAA_core"/>
</dbReference>
<dbReference type="GeneID" id="19899490"/>
<feature type="transmembrane region" description="Helical" evidence="14">
    <location>
        <begin position="49"/>
        <end position="75"/>
    </location>
</feature>
<keyword evidence="7 12" id="KW-0067">ATP-binding</keyword>
<reference evidence="18" key="1">
    <citation type="submission" date="2012-06" db="EMBL/GenBank/DDBJ databases">
        <title>The genome sequence of Coniosporium apollinis CBS 100218.</title>
        <authorList>
            <consortium name="The Broad Institute Genome Sequencing Platform"/>
            <person name="Cuomo C."/>
            <person name="Gorbushina A."/>
            <person name="Noack S."/>
            <person name="Walker B."/>
            <person name="Young S.K."/>
            <person name="Zeng Q."/>
            <person name="Gargeya S."/>
            <person name="Fitzgerald M."/>
            <person name="Haas B."/>
            <person name="Abouelleil A."/>
            <person name="Alvarado L."/>
            <person name="Arachchi H.M."/>
            <person name="Berlin A.M."/>
            <person name="Chapman S.B."/>
            <person name="Goldberg J."/>
            <person name="Griggs A."/>
            <person name="Gujja S."/>
            <person name="Hansen M."/>
            <person name="Howarth C."/>
            <person name="Imamovic A."/>
            <person name="Larimer J."/>
            <person name="McCowan C."/>
            <person name="Montmayeur A."/>
            <person name="Murphy C."/>
            <person name="Neiman D."/>
            <person name="Pearson M."/>
            <person name="Priest M."/>
            <person name="Roberts A."/>
            <person name="Saif S."/>
            <person name="Shea T."/>
            <person name="Sisk P."/>
            <person name="Sykes S."/>
            <person name="Wortman J."/>
            <person name="Nusbaum C."/>
            <person name="Birren B."/>
        </authorList>
    </citation>
    <scope>NUCLEOTIDE SEQUENCE [LARGE SCALE GENOMIC DNA]</scope>
    <source>
        <strain evidence="18">CBS 100218</strain>
    </source>
</reference>
<dbReference type="Pfam" id="PF00004">
    <property type="entry name" value="AAA"/>
    <property type="match status" value="2"/>
</dbReference>
<gene>
    <name evidence="17" type="ORF">W97_02179</name>
</gene>
<proteinExistence type="inferred from homology"/>
<comment type="catalytic activity">
    <reaction evidence="11">
        <text>ATP + H2O = ADP + phosphate + H(+)</text>
        <dbReference type="Rhea" id="RHEA:13065"/>
        <dbReference type="ChEBI" id="CHEBI:15377"/>
        <dbReference type="ChEBI" id="CHEBI:15378"/>
        <dbReference type="ChEBI" id="CHEBI:30616"/>
        <dbReference type="ChEBI" id="CHEBI:43474"/>
        <dbReference type="ChEBI" id="CHEBI:456216"/>
    </reaction>
    <physiologicalReaction direction="left-to-right" evidence="11">
        <dbReference type="Rhea" id="RHEA:13066"/>
    </physiologicalReaction>
</comment>
<keyword evidence="4 12" id="KW-0547">Nucleotide-binding</keyword>
<feature type="domain" description="BCS1 N-terminal" evidence="16">
    <location>
        <begin position="64"/>
        <end position="269"/>
    </location>
</feature>
<feature type="region of interest" description="Disordered" evidence="13">
    <location>
        <begin position="375"/>
        <end position="395"/>
    </location>
</feature>
<keyword evidence="6" id="KW-0378">Hydrolase</keyword>
<evidence type="ECO:0000256" key="2">
    <source>
        <dbReference type="ARBA" id="ARBA00007448"/>
    </source>
</evidence>
<dbReference type="Pfam" id="PF08740">
    <property type="entry name" value="BCS1_N"/>
    <property type="match status" value="1"/>
</dbReference>
<name>R7YM57_CONA1</name>
<evidence type="ECO:0000256" key="3">
    <source>
        <dbReference type="ARBA" id="ARBA00022692"/>
    </source>
</evidence>
<dbReference type="eggNOG" id="KOG0743">
    <property type="taxonomic scope" value="Eukaryota"/>
</dbReference>
<dbReference type="OMA" id="IFIRMYS"/>
<keyword evidence="9" id="KW-0496">Mitochondrion</keyword>
<comment type="similarity">
    <text evidence="2">Belongs to the AAA ATPase family. BCS1 subfamily.</text>
</comment>
<keyword evidence="8 14" id="KW-1133">Transmembrane helix</keyword>
<comment type="subcellular location">
    <subcellularLocation>
        <location evidence="1">Mitochondrion inner membrane</location>
        <topology evidence="1">Single-pass membrane protein</topology>
    </subcellularLocation>
</comment>
<dbReference type="STRING" id="1168221.R7YM57"/>
<keyword evidence="3 14" id="KW-0812">Transmembrane</keyword>
<evidence type="ECO:0000256" key="6">
    <source>
        <dbReference type="ARBA" id="ARBA00022801"/>
    </source>
</evidence>
<dbReference type="SMART" id="SM00382">
    <property type="entry name" value="AAA"/>
    <property type="match status" value="1"/>
</dbReference>
<keyword evidence="18" id="KW-1185">Reference proteome</keyword>